<keyword evidence="1" id="KW-1133">Transmembrane helix</keyword>
<comment type="caution">
    <text evidence="2">The sequence shown here is derived from an EMBL/GenBank/DDBJ whole genome shotgun (WGS) entry which is preliminary data.</text>
</comment>
<evidence type="ECO:0000313" key="2">
    <source>
        <dbReference type="EMBL" id="MPM64159.1"/>
    </source>
</evidence>
<gene>
    <name evidence="2" type="ORF">SDC9_111045</name>
</gene>
<reference evidence="2" key="1">
    <citation type="submission" date="2019-08" db="EMBL/GenBank/DDBJ databases">
        <authorList>
            <person name="Kucharzyk K."/>
            <person name="Murdoch R.W."/>
            <person name="Higgins S."/>
            <person name="Loffler F."/>
        </authorList>
    </citation>
    <scope>NUCLEOTIDE SEQUENCE</scope>
</reference>
<protein>
    <submittedName>
        <fullName evidence="2">Uncharacterized protein</fullName>
    </submittedName>
</protein>
<keyword evidence="1" id="KW-0472">Membrane</keyword>
<name>A0A645BFC8_9ZZZZ</name>
<proteinExistence type="predicted"/>
<sequence length="110" mass="11212">MAAATTASTVAAGAFIGSSMVAGGVLMMADYSSGENFANSADWWTVGSTAVGAVVGGAYGYAISPKTPQGQWHNVNESMSKASRDYQTQITGRTGQSYVVNGVKFDGVSS</sequence>
<organism evidence="2">
    <name type="scientific">bioreactor metagenome</name>
    <dbReference type="NCBI Taxonomy" id="1076179"/>
    <lineage>
        <taxon>unclassified sequences</taxon>
        <taxon>metagenomes</taxon>
        <taxon>ecological metagenomes</taxon>
    </lineage>
</organism>
<accession>A0A645BFC8</accession>
<dbReference type="AlphaFoldDB" id="A0A645BFC8"/>
<evidence type="ECO:0000256" key="1">
    <source>
        <dbReference type="SAM" id="Phobius"/>
    </source>
</evidence>
<feature type="transmembrane region" description="Helical" evidence="1">
    <location>
        <begin position="44"/>
        <end position="63"/>
    </location>
</feature>
<dbReference type="EMBL" id="VSSQ01019801">
    <property type="protein sequence ID" value="MPM64159.1"/>
    <property type="molecule type" value="Genomic_DNA"/>
</dbReference>
<keyword evidence="1" id="KW-0812">Transmembrane</keyword>